<accession>A0A654FLH1</accession>
<dbReference type="InterPro" id="IPR015915">
    <property type="entry name" value="Kelch-typ_b-propeller"/>
</dbReference>
<feature type="domain" description="F-box" evidence="1">
    <location>
        <begin position="16"/>
        <end position="56"/>
    </location>
</feature>
<evidence type="ECO:0000259" key="1">
    <source>
        <dbReference type="SMART" id="SM00256"/>
    </source>
</evidence>
<organism evidence="2 3">
    <name type="scientific">Arabidopsis thaliana</name>
    <name type="common">Mouse-ear cress</name>
    <dbReference type="NCBI Taxonomy" id="3702"/>
    <lineage>
        <taxon>Eukaryota</taxon>
        <taxon>Viridiplantae</taxon>
        <taxon>Streptophyta</taxon>
        <taxon>Embryophyta</taxon>
        <taxon>Tracheophyta</taxon>
        <taxon>Spermatophyta</taxon>
        <taxon>Magnoliopsida</taxon>
        <taxon>eudicotyledons</taxon>
        <taxon>Gunneridae</taxon>
        <taxon>Pentapetalae</taxon>
        <taxon>rosids</taxon>
        <taxon>malvids</taxon>
        <taxon>Brassicales</taxon>
        <taxon>Brassicaceae</taxon>
        <taxon>Camelineae</taxon>
        <taxon>Arabidopsis</taxon>
    </lineage>
</organism>
<name>A0A654FLH1_ARATH</name>
<dbReference type="InterPro" id="IPR050354">
    <property type="entry name" value="F-box/kelch-repeat_ARATH"/>
</dbReference>
<dbReference type="InterPro" id="IPR057499">
    <property type="entry name" value="Kelch_FKB95"/>
</dbReference>
<dbReference type="Pfam" id="PF00646">
    <property type="entry name" value="F-box"/>
    <property type="match status" value="1"/>
</dbReference>
<evidence type="ECO:0000313" key="2">
    <source>
        <dbReference type="EMBL" id="VYS61593.1"/>
    </source>
</evidence>
<dbReference type="Proteomes" id="UP000426265">
    <property type="component" value="Unassembled WGS sequence"/>
</dbReference>
<dbReference type="SUPFAM" id="SSF81383">
    <property type="entry name" value="F-box domain"/>
    <property type="match status" value="1"/>
</dbReference>
<dbReference type="PANTHER" id="PTHR24414">
    <property type="entry name" value="F-BOX/KELCH-REPEAT PROTEIN SKIP4"/>
    <property type="match status" value="1"/>
</dbReference>
<sequence>MSTTAKEAPSSLFSLLPNEIVLNILARVPRWYHPILSCVSKNLRSLVSSSELKITRSLLEKDRFYVCFQEHSNSPSLTTYHWFSFTENRRCLVSIPFTSPVEPYFAILTLGPEIDFVGKSRSMWILDSRSGKLRQGPRPLVACDQAAVGLVNDKIYVFGGIDDMNKRYYEGIHAQVFDLKTQTWHVGPNLSVKLACLNRSVVTPSLGRKIYVRGTDRDVTIYDIRDGKCDKIIPADDFSSGDMCVVDNVIYMYYHNVGLMWYESKEKQWSVVHGLEFNGVFNSIAIAEYNGKLAFLWHDRNKREIWCAMINLYGSSKVAIRGRVEWSHRLLSDLPSNYNFKHFTICTDYDY</sequence>
<protein>
    <recommendedName>
        <fullName evidence="1">F-box domain-containing protein</fullName>
    </recommendedName>
</protein>
<dbReference type="EMBL" id="CACRSJ010000109">
    <property type="protein sequence ID" value="VYS61593.1"/>
    <property type="molecule type" value="Genomic_DNA"/>
</dbReference>
<dbReference type="InterPro" id="IPR036047">
    <property type="entry name" value="F-box-like_dom_sf"/>
</dbReference>
<proteinExistence type="predicted"/>
<dbReference type="Pfam" id="PF25210">
    <property type="entry name" value="Kelch_FKB95"/>
    <property type="match status" value="1"/>
</dbReference>
<gene>
    <name evidence="2" type="ORF">AN1_LOCUS17022</name>
</gene>
<dbReference type="SMART" id="SM00256">
    <property type="entry name" value="FBOX"/>
    <property type="match status" value="1"/>
</dbReference>
<dbReference type="InterPro" id="IPR001810">
    <property type="entry name" value="F-box_dom"/>
</dbReference>
<dbReference type="Gene3D" id="2.120.10.80">
    <property type="entry name" value="Kelch-type beta propeller"/>
    <property type="match status" value="1"/>
</dbReference>
<dbReference type="AlphaFoldDB" id="A0A654FLH1"/>
<dbReference type="CDD" id="cd22152">
    <property type="entry name" value="F-box_AtAFR-like"/>
    <property type="match status" value="1"/>
</dbReference>
<reference evidence="2 3" key="1">
    <citation type="submission" date="2019-11" db="EMBL/GenBank/DDBJ databases">
        <authorList>
            <person name="Jiao W.-B."/>
            <person name="Schneeberger K."/>
        </authorList>
    </citation>
    <scope>NUCLEOTIDE SEQUENCE [LARGE SCALE GENOMIC DNA]</scope>
    <source>
        <strain evidence="3">cv. An-1</strain>
    </source>
</reference>
<dbReference type="SUPFAM" id="SSF117281">
    <property type="entry name" value="Kelch motif"/>
    <property type="match status" value="1"/>
</dbReference>
<dbReference type="ExpressionAtlas" id="A0A654FLH1">
    <property type="expression patterns" value="baseline and differential"/>
</dbReference>
<evidence type="ECO:0000313" key="3">
    <source>
        <dbReference type="Proteomes" id="UP000426265"/>
    </source>
</evidence>
<dbReference type="PANTHER" id="PTHR24414:SF99">
    <property type="entry name" value="F-BOX DOMAIN-CONTAINING PROTEIN"/>
    <property type="match status" value="1"/>
</dbReference>